<evidence type="ECO:0000259" key="7">
    <source>
        <dbReference type="Pfam" id="PF26002"/>
    </source>
</evidence>
<evidence type="ECO:0000256" key="2">
    <source>
        <dbReference type="ARBA" id="ARBA00009477"/>
    </source>
</evidence>
<comment type="similarity">
    <text evidence="2">Belongs to the membrane fusion protein (MFP) (TC 8.A.1) family.</text>
</comment>
<keyword evidence="6" id="KW-0472">Membrane</keyword>
<dbReference type="Proteomes" id="UP000048949">
    <property type="component" value="Unassembled WGS sequence"/>
</dbReference>
<dbReference type="STRING" id="282199.GCA_001049735_01172"/>
<evidence type="ECO:0000256" key="4">
    <source>
        <dbReference type="ARBA" id="ARBA00022692"/>
    </source>
</evidence>
<evidence type="ECO:0000256" key="5">
    <source>
        <dbReference type="ARBA" id="ARBA00022989"/>
    </source>
</evidence>
<dbReference type="GO" id="GO:0009306">
    <property type="term" value="P:protein secretion"/>
    <property type="evidence" value="ECO:0007669"/>
    <property type="project" value="InterPro"/>
</dbReference>
<dbReference type="Gene3D" id="2.40.30.170">
    <property type="match status" value="1"/>
</dbReference>
<dbReference type="InterPro" id="IPR006144">
    <property type="entry name" value="Secretion_HlyD_CS"/>
</dbReference>
<keyword evidence="4" id="KW-0812">Transmembrane</keyword>
<dbReference type="PROSITE" id="PS00543">
    <property type="entry name" value="HLYD_FAMILY"/>
    <property type="match status" value="1"/>
</dbReference>
<dbReference type="PANTHER" id="PTHR30386">
    <property type="entry name" value="MEMBRANE FUSION SUBUNIT OF EMRAB-TOLC MULTIDRUG EFFLUX PUMP"/>
    <property type="match status" value="1"/>
</dbReference>
<keyword evidence="5" id="KW-1133">Transmembrane helix</keyword>
<dbReference type="PANTHER" id="PTHR30386:SF26">
    <property type="entry name" value="TRANSPORT PROTEIN COMB"/>
    <property type="match status" value="1"/>
</dbReference>
<dbReference type="GO" id="GO:0016020">
    <property type="term" value="C:membrane"/>
    <property type="evidence" value="ECO:0007669"/>
    <property type="project" value="UniProtKB-SubCell"/>
</dbReference>
<sequence>MRPEDIANIKRGQDATIKLSAYDYTIYGSLKGQVQFISADTFKDDRKPDGDPHYKVTLQVDLANLNDRQAYIEIRPGMQAQVELHTGEKTVLRYLMKPLYKSREAFREP</sequence>
<dbReference type="Pfam" id="PF26002">
    <property type="entry name" value="Beta-barrel_AprE"/>
    <property type="match status" value="1"/>
</dbReference>
<evidence type="ECO:0000313" key="9">
    <source>
        <dbReference type="Proteomes" id="UP000048949"/>
    </source>
</evidence>
<dbReference type="InterPro" id="IPR058982">
    <property type="entry name" value="Beta-barrel_AprE"/>
</dbReference>
<evidence type="ECO:0000256" key="1">
    <source>
        <dbReference type="ARBA" id="ARBA00004167"/>
    </source>
</evidence>
<keyword evidence="9" id="KW-1185">Reference proteome</keyword>
<evidence type="ECO:0000256" key="6">
    <source>
        <dbReference type="ARBA" id="ARBA00023136"/>
    </source>
</evidence>
<name>A0A0U1NK86_9RHOB</name>
<evidence type="ECO:0000256" key="3">
    <source>
        <dbReference type="ARBA" id="ARBA00022448"/>
    </source>
</evidence>
<dbReference type="AlphaFoldDB" id="A0A0U1NK86"/>
<protein>
    <submittedName>
        <fullName evidence="8">Hemolysin secretion protein D, plasmid</fullName>
    </submittedName>
</protein>
<dbReference type="PRINTS" id="PR01490">
    <property type="entry name" value="RTXTOXIND"/>
</dbReference>
<organism evidence="8 9">
    <name type="scientific">Nereida ignava</name>
    <dbReference type="NCBI Taxonomy" id="282199"/>
    <lineage>
        <taxon>Bacteria</taxon>
        <taxon>Pseudomonadati</taxon>
        <taxon>Pseudomonadota</taxon>
        <taxon>Alphaproteobacteria</taxon>
        <taxon>Rhodobacterales</taxon>
        <taxon>Roseobacteraceae</taxon>
        <taxon>Nereida</taxon>
    </lineage>
</organism>
<dbReference type="EMBL" id="CVQV01000005">
    <property type="protein sequence ID" value="CRK75130.1"/>
    <property type="molecule type" value="Genomic_DNA"/>
</dbReference>
<dbReference type="InterPro" id="IPR050739">
    <property type="entry name" value="MFP"/>
</dbReference>
<gene>
    <name evidence="8" type="primary">hlyD</name>
    <name evidence="8" type="ORF">NIG5292_01173</name>
</gene>
<feature type="domain" description="AprE-like beta-barrel" evidence="7">
    <location>
        <begin position="2"/>
        <end position="87"/>
    </location>
</feature>
<keyword evidence="3" id="KW-0813">Transport</keyword>
<proteinExistence type="inferred from homology"/>
<evidence type="ECO:0000313" key="8">
    <source>
        <dbReference type="EMBL" id="CRK75130.1"/>
    </source>
</evidence>
<accession>A0A0U1NK86</accession>
<reference evidence="8 9" key="1">
    <citation type="submission" date="2015-04" db="EMBL/GenBank/DDBJ databases">
        <authorList>
            <person name="Syromyatnikov M.Y."/>
            <person name="Popov V.N."/>
        </authorList>
    </citation>
    <scope>NUCLEOTIDE SEQUENCE [LARGE SCALE GENOMIC DNA]</scope>
    <source>
        <strain evidence="8 9">CECT 5292</strain>
    </source>
</reference>
<comment type="subcellular location">
    <subcellularLocation>
        <location evidence="1">Membrane</location>
        <topology evidence="1">Single-pass membrane protein</topology>
    </subcellularLocation>
</comment>